<dbReference type="AlphaFoldDB" id="A0AAN9RIZ6"/>
<reference evidence="2 3" key="1">
    <citation type="submission" date="2024-01" db="EMBL/GenBank/DDBJ databases">
        <title>The genomes of 5 underutilized Papilionoideae crops provide insights into root nodulation and disease resistanc.</title>
        <authorList>
            <person name="Jiang F."/>
        </authorList>
    </citation>
    <scope>NUCLEOTIDE SEQUENCE [LARGE SCALE GENOMIC DNA]</scope>
    <source>
        <strain evidence="2">JINMINGXINNONG_FW02</strain>
        <tissue evidence="2">Leaves</tissue>
    </source>
</reference>
<organism evidence="2 3">
    <name type="scientific">Phaseolus coccineus</name>
    <name type="common">Scarlet runner bean</name>
    <name type="synonym">Phaseolus multiflorus</name>
    <dbReference type="NCBI Taxonomy" id="3886"/>
    <lineage>
        <taxon>Eukaryota</taxon>
        <taxon>Viridiplantae</taxon>
        <taxon>Streptophyta</taxon>
        <taxon>Embryophyta</taxon>
        <taxon>Tracheophyta</taxon>
        <taxon>Spermatophyta</taxon>
        <taxon>Magnoliopsida</taxon>
        <taxon>eudicotyledons</taxon>
        <taxon>Gunneridae</taxon>
        <taxon>Pentapetalae</taxon>
        <taxon>rosids</taxon>
        <taxon>fabids</taxon>
        <taxon>Fabales</taxon>
        <taxon>Fabaceae</taxon>
        <taxon>Papilionoideae</taxon>
        <taxon>50 kb inversion clade</taxon>
        <taxon>NPAAA clade</taxon>
        <taxon>indigoferoid/millettioid clade</taxon>
        <taxon>Phaseoleae</taxon>
        <taxon>Phaseolus</taxon>
    </lineage>
</organism>
<comment type="caution">
    <text evidence="2">The sequence shown here is derived from an EMBL/GenBank/DDBJ whole genome shotgun (WGS) entry which is preliminary data.</text>
</comment>
<sequence length="73" mass="7982">MALGEMGVKVFGAFSCVLCIEFINIDNLNLLISFINMFFSLILPFILCLGNPDQTIAGQLVDRDENGSAPIPF</sequence>
<accession>A0AAN9RIZ6</accession>
<dbReference type="Proteomes" id="UP001374584">
    <property type="component" value="Unassembled WGS sequence"/>
</dbReference>
<keyword evidence="1" id="KW-0812">Transmembrane</keyword>
<evidence type="ECO:0000313" key="3">
    <source>
        <dbReference type="Proteomes" id="UP001374584"/>
    </source>
</evidence>
<proteinExistence type="predicted"/>
<evidence type="ECO:0000313" key="2">
    <source>
        <dbReference type="EMBL" id="KAK7367923.1"/>
    </source>
</evidence>
<keyword evidence="3" id="KW-1185">Reference proteome</keyword>
<feature type="transmembrane region" description="Helical" evidence="1">
    <location>
        <begin position="31"/>
        <end position="50"/>
    </location>
</feature>
<dbReference type="EMBL" id="JAYMYR010000004">
    <property type="protein sequence ID" value="KAK7367923.1"/>
    <property type="molecule type" value="Genomic_DNA"/>
</dbReference>
<keyword evidence="1" id="KW-0472">Membrane</keyword>
<protein>
    <submittedName>
        <fullName evidence="2">Uncharacterized protein</fullName>
    </submittedName>
</protein>
<keyword evidence="1" id="KW-1133">Transmembrane helix</keyword>
<feature type="transmembrane region" description="Helical" evidence="1">
    <location>
        <begin position="7"/>
        <end position="25"/>
    </location>
</feature>
<evidence type="ECO:0000256" key="1">
    <source>
        <dbReference type="SAM" id="Phobius"/>
    </source>
</evidence>
<name>A0AAN9RIZ6_PHACN</name>
<gene>
    <name evidence="2" type="ORF">VNO80_09943</name>
</gene>